<feature type="region of interest" description="Disordered" evidence="1">
    <location>
        <begin position="1"/>
        <end position="21"/>
    </location>
</feature>
<dbReference type="RefSeq" id="WP_342581633.1">
    <property type="nucleotide sequence ID" value="NZ_JBHSNQ010000137.1"/>
</dbReference>
<name>A0ABW0RHD5_9BACL</name>
<accession>A0ABW0RHD5</accession>
<protein>
    <recommendedName>
        <fullName evidence="4">DUF3992 domain-containing protein</fullName>
    </recommendedName>
</protein>
<evidence type="ECO:0008006" key="4">
    <source>
        <dbReference type="Google" id="ProtNLM"/>
    </source>
</evidence>
<evidence type="ECO:0000256" key="1">
    <source>
        <dbReference type="SAM" id="MobiDB-lite"/>
    </source>
</evidence>
<dbReference type="Proteomes" id="UP001595978">
    <property type="component" value="Unassembled WGS sequence"/>
</dbReference>
<sequence>MRLGSCGSCKEPENQPSLFSSQTEVDLSIPFGVGTETPVLMLSVPTTSNAQSIFINGLVQVQSIIPLGLLSYQYGVRLRIRRNGTLLFTQTLQQGNSITLTLSFTQIGAIPISIVDTNPTLGTNNYTVTLEFFLRSATGVSYRSIALY</sequence>
<reference evidence="3" key="1">
    <citation type="journal article" date="2019" name="Int. J. Syst. Evol. Microbiol.">
        <title>The Global Catalogue of Microorganisms (GCM) 10K type strain sequencing project: providing services to taxonomists for standard genome sequencing and annotation.</title>
        <authorList>
            <consortium name="The Broad Institute Genomics Platform"/>
            <consortium name="The Broad Institute Genome Sequencing Center for Infectious Disease"/>
            <person name="Wu L."/>
            <person name="Ma J."/>
        </authorList>
    </citation>
    <scope>NUCLEOTIDE SEQUENCE [LARGE SCALE GENOMIC DNA]</scope>
    <source>
        <strain evidence="3">CCUG 56331</strain>
    </source>
</reference>
<evidence type="ECO:0000313" key="3">
    <source>
        <dbReference type="Proteomes" id="UP001595978"/>
    </source>
</evidence>
<keyword evidence="3" id="KW-1185">Reference proteome</keyword>
<organism evidence="2 3">
    <name type="scientific">Ureibacillus suwonensis</name>
    <dbReference type="NCBI Taxonomy" id="313007"/>
    <lineage>
        <taxon>Bacteria</taxon>
        <taxon>Bacillati</taxon>
        <taxon>Bacillota</taxon>
        <taxon>Bacilli</taxon>
        <taxon>Bacillales</taxon>
        <taxon>Caryophanaceae</taxon>
        <taxon>Ureibacillus</taxon>
    </lineage>
</organism>
<dbReference type="EMBL" id="JBHSNQ010000137">
    <property type="protein sequence ID" value="MFC5542302.1"/>
    <property type="molecule type" value="Genomic_DNA"/>
</dbReference>
<comment type="caution">
    <text evidence="2">The sequence shown here is derived from an EMBL/GenBank/DDBJ whole genome shotgun (WGS) entry which is preliminary data.</text>
</comment>
<evidence type="ECO:0000313" key="2">
    <source>
        <dbReference type="EMBL" id="MFC5542302.1"/>
    </source>
</evidence>
<gene>
    <name evidence="2" type="ORF">ACFPOH_11290</name>
</gene>
<proteinExistence type="predicted"/>